<dbReference type="RefSeq" id="XP_040685386.1">
    <property type="nucleotide sequence ID" value="XM_040838669.1"/>
</dbReference>
<organism evidence="1 2">
    <name type="scientific">Aspergillus wentii DTO 134E9</name>
    <dbReference type="NCBI Taxonomy" id="1073089"/>
    <lineage>
        <taxon>Eukaryota</taxon>
        <taxon>Fungi</taxon>
        <taxon>Dikarya</taxon>
        <taxon>Ascomycota</taxon>
        <taxon>Pezizomycotina</taxon>
        <taxon>Eurotiomycetes</taxon>
        <taxon>Eurotiomycetidae</taxon>
        <taxon>Eurotiales</taxon>
        <taxon>Aspergillaceae</taxon>
        <taxon>Aspergillus</taxon>
        <taxon>Aspergillus subgen. Cremei</taxon>
    </lineage>
</organism>
<reference evidence="2" key="1">
    <citation type="journal article" date="2017" name="Genome Biol.">
        <title>Comparative genomics reveals high biological diversity and specific adaptations in the industrially and medically important fungal genus Aspergillus.</title>
        <authorList>
            <person name="de Vries R.P."/>
            <person name="Riley R."/>
            <person name="Wiebenga A."/>
            <person name="Aguilar-Osorio G."/>
            <person name="Amillis S."/>
            <person name="Uchima C.A."/>
            <person name="Anderluh G."/>
            <person name="Asadollahi M."/>
            <person name="Askin M."/>
            <person name="Barry K."/>
            <person name="Battaglia E."/>
            <person name="Bayram O."/>
            <person name="Benocci T."/>
            <person name="Braus-Stromeyer S.A."/>
            <person name="Caldana C."/>
            <person name="Canovas D."/>
            <person name="Cerqueira G.C."/>
            <person name="Chen F."/>
            <person name="Chen W."/>
            <person name="Choi C."/>
            <person name="Clum A."/>
            <person name="Dos Santos R.A."/>
            <person name="Damasio A.R."/>
            <person name="Diallinas G."/>
            <person name="Emri T."/>
            <person name="Fekete E."/>
            <person name="Flipphi M."/>
            <person name="Freyberg S."/>
            <person name="Gallo A."/>
            <person name="Gournas C."/>
            <person name="Habgood R."/>
            <person name="Hainaut M."/>
            <person name="Harispe M.L."/>
            <person name="Henrissat B."/>
            <person name="Hilden K.S."/>
            <person name="Hope R."/>
            <person name="Hossain A."/>
            <person name="Karabika E."/>
            <person name="Karaffa L."/>
            <person name="Karanyi Z."/>
            <person name="Krasevec N."/>
            <person name="Kuo A."/>
            <person name="Kusch H."/>
            <person name="LaButti K."/>
            <person name="Lagendijk E.L."/>
            <person name="Lapidus A."/>
            <person name="Levasseur A."/>
            <person name="Lindquist E."/>
            <person name="Lipzen A."/>
            <person name="Logrieco A.F."/>
            <person name="MacCabe A."/>
            <person name="Maekelae M.R."/>
            <person name="Malavazi I."/>
            <person name="Melin P."/>
            <person name="Meyer V."/>
            <person name="Mielnichuk N."/>
            <person name="Miskei M."/>
            <person name="Molnar A.P."/>
            <person name="Mule G."/>
            <person name="Ngan C.Y."/>
            <person name="Orejas M."/>
            <person name="Orosz E."/>
            <person name="Ouedraogo J.P."/>
            <person name="Overkamp K.M."/>
            <person name="Park H.-S."/>
            <person name="Perrone G."/>
            <person name="Piumi F."/>
            <person name="Punt P.J."/>
            <person name="Ram A.F."/>
            <person name="Ramon A."/>
            <person name="Rauscher S."/>
            <person name="Record E."/>
            <person name="Riano-Pachon D.M."/>
            <person name="Robert V."/>
            <person name="Roehrig J."/>
            <person name="Ruller R."/>
            <person name="Salamov A."/>
            <person name="Salih N.S."/>
            <person name="Samson R.A."/>
            <person name="Sandor E."/>
            <person name="Sanguinetti M."/>
            <person name="Schuetze T."/>
            <person name="Sepcic K."/>
            <person name="Shelest E."/>
            <person name="Sherlock G."/>
            <person name="Sophianopoulou V."/>
            <person name="Squina F.M."/>
            <person name="Sun H."/>
            <person name="Susca A."/>
            <person name="Todd R.B."/>
            <person name="Tsang A."/>
            <person name="Unkles S.E."/>
            <person name="van de Wiele N."/>
            <person name="van Rossen-Uffink D."/>
            <person name="Oliveira J.V."/>
            <person name="Vesth T.C."/>
            <person name="Visser J."/>
            <person name="Yu J.-H."/>
            <person name="Zhou M."/>
            <person name="Andersen M.R."/>
            <person name="Archer D.B."/>
            <person name="Baker S.E."/>
            <person name="Benoit I."/>
            <person name="Brakhage A.A."/>
            <person name="Braus G.H."/>
            <person name="Fischer R."/>
            <person name="Frisvad J.C."/>
            <person name="Goldman G.H."/>
            <person name="Houbraken J."/>
            <person name="Oakley B."/>
            <person name="Pocsi I."/>
            <person name="Scazzocchio C."/>
            <person name="Seiboth B."/>
            <person name="vanKuyk P.A."/>
            <person name="Wortman J."/>
            <person name="Dyer P.S."/>
            <person name="Grigoriev I.V."/>
        </authorList>
    </citation>
    <scope>NUCLEOTIDE SEQUENCE [LARGE SCALE GENOMIC DNA]</scope>
    <source>
        <strain evidence="2">DTO 134E9</strain>
    </source>
</reference>
<dbReference type="OrthoDB" id="3940621at2759"/>
<proteinExistence type="predicted"/>
<name>A0A1L9R9X7_ASPWE</name>
<dbReference type="Proteomes" id="UP000184383">
    <property type="component" value="Unassembled WGS sequence"/>
</dbReference>
<evidence type="ECO:0000313" key="2">
    <source>
        <dbReference type="Proteomes" id="UP000184383"/>
    </source>
</evidence>
<dbReference type="VEuPathDB" id="FungiDB:ASPWEDRAFT_627738"/>
<gene>
    <name evidence="1" type="ORF">ASPWEDRAFT_627738</name>
</gene>
<dbReference type="GeneID" id="63754517"/>
<sequence>MEFPSLGCLAQFPYEIREQIWLQFIPDGQDTVLLRTPKTDLRILRASKSIHDEISLLLYRRSCLEFDVSAIYYQRKERWTTVYLRRGRQERAQLEEPQATWILRNKEDARTRGFDNLPFHRIDRVVANLFAPDPKDAGKLFCLWQRVRALVELLKGAEKIRNLTIRLCKRDGQDWFDRDRGMNHSMRLLRGETHCDHDVAVLPFCTLQNVENITVEAHSAELEQRMNWRVINVGKIQESEARLAVSRRVGFEYMWLHADLWKYAPGRTARLMRWDFLRQWFLQKCNGESEFEERTRGVLDEFPELHHRRPRDMMVISSMIYDMVCLYYDMEAQQEKKMHEWEEKKGIPPAASLEFSETYDVDELWEKHSKGKTTEEMLSISTLYEKGGCVEDESIGAESL</sequence>
<protein>
    <recommendedName>
        <fullName evidence="3">F-box domain-containing protein</fullName>
    </recommendedName>
</protein>
<dbReference type="STRING" id="1073089.A0A1L9R9X7"/>
<keyword evidence="2" id="KW-1185">Reference proteome</keyword>
<dbReference type="EMBL" id="KV878215">
    <property type="protein sequence ID" value="OJJ31709.1"/>
    <property type="molecule type" value="Genomic_DNA"/>
</dbReference>
<dbReference type="AlphaFoldDB" id="A0A1L9R9X7"/>
<evidence type="ECO:0008006" key="3">
    <source>
        <dbReference type="Google" id="ProtNLM"/>
    </source>
</evidence>
<accession>A0A1L9R9X7</accession>
<evidence type="ECO:0000313" key="1">
    <source>
        <dbReference type="EMBL" id="OJJ31709.1"/>
    </source>
</evidence>